<evidence type="ECO:0008006" key="5">
    <source>
        <dbReference type="Google" id="ProtNLM"/>
    </source>
</evidence>
<evidence type="ECO:0000313" key="4">
    <source>
        <dbReference type="Proteomes" id="UP000681131"/>
    </source>
</evidence>
<proteinExistence type="predicted"/>
<reference evidence="2 4" key="2">
    <citation type="submission" date="2019-08" db="EMBL/GenBank/DDBJ databases">
        <title>Complete genome sequences of Francisella adeliensis (FSC1325 and FSC1326).</title>
        <authorList>
            <person name="Ohrman C."/>
            <person name="Uneklint I."/>
            <person name="Vallesi A."/>
            <person name="Karlsson L."/>
            <person name="Sjodin A."/>
        </authorList>
    </citation>
    <scope>NUCLEOTIDE SEQUENCE [LARGE SCALE GENOMIC DNA]</scope>
    <source>
        <strain evidence="2 4">FSC1325</strain>
    </source>
</reference>
<keyword evidence="4" id="KW-1185">Reference proteome</keyword>
<name>A0A2Z4XZE6_9GAMM</name>
<organism evidence="1 3">
    <name type="scientific">Francisella adeliensis</name>
    <dbReference type="NCBI Taxonomy" id="2007306"/>
    <lineage>
        <taxon>Bacteria</taxon>
        <taxon>Pseudomonadati</taxon>
        <taxon>Pseudomonadota</taxon>
        <taxon>Gammaproteobacteria</taxon>
        <taxon>Thiotrichales</taxon>
        <taxon>Francisellaceae</taxon>
        <taxon>Francisella</taxon>
    </lineage>
</organism>
<dbReference type="Proteomes" id="UP000251120">
    <property type="component" value="Chromosome"/>
</dbReference>
<dbReference type="Proteomes" id="UP000681131">
    <property type="component" value="Chromosome"/>
</dbReference>
<evidence type="ECO:0000313" key="1">
    <source>
        <dbReference type="EMBL" id="AXA34149.1"/>
    </source>
</evidence>
<dbReference type="AlphaFoldDB" id="A0A2Z4XZE6"/>
<sequence>MSKKILFFIVTILCFNIVFATNVLFLSYDYGDTNAFKELFSKLKKVNYEIIGIGKAKDLFTNNVVNDAKCLQDFNNDDLIKSRATRISKKNLDCLKNSLNSKPDIIVSGMSSAALAEILNSFKDVKKIAYYDNFDPYPKNDSKYYTHDFIKTVYKPLDKLLISAKVTENSFLQKHSNLFKAIEVVGNPSILEWQRTNNCLSKENLLNELEVPKDKKVIIFAGDTTDDYKEAFYNFATAIKNSQSDEIIVSYHPKTTGDFERNVKEVLNIDNMIIADADNKDYSTICLSTLGPLFVVHKSSMGVQALSIPKNVIYIADNKYENKAIKCNLADLVYSPEDISNSIKDNYSKEPTGNFYEVFGVPKDSIKTFTNAILH</sequence>
<protein>
    <recommendedName>
        <fullName evidence="5">UDP-N-acetylglucosamine 2-epimerase domain-containing protein</fullName>
    </recommendedName>
</protein>
<evidence type="ECO:0000313" key="2">
    <source>
        <dbReference type="EMBL" id="QIW12393.1"/>
    </source>
</evidence>
<reference evidence="1 3" key="1">
    <citation type="submission" date="2017-06" db="EMBL/GenBank/DDBJ databases">
        <title>Complete genome of Francisella adeliensis.</title>
        <authorList>
            <person name="Vallesi A."/>
            <person name="Sjodin A."/>
        </authorList>
    </citation>
    <scope>NUCLEOTIDE SEQUENCE [LARGE SCALE GENOMIC DNA]</scope>
    <source>
        <strain evidence="1 3">FDC440</strain>
    </source>
</reference>
<gene>
    <name evidence="1" type="ORF">CDH04_06910</name>
    <name evidence="2" type="ORF">FZC43_06910</name>
</gene>
<dbReference type="EMBL" id="CP021781">
    <property type="protein sequence ID" value="AXA34149.1"/>
    <property type="molecule type" value="Genomic_DNA"/>
</dbReference>
<evidence type="ECO:0000313" key="3">
    <source>
        <dbReference type="Proteomes" id="UP000251120"/>
    </source>
</evidence>
<dbReference type="KEGG" id="fad:CDH04_06910"/>
<dbReference type="SUPFAM" id="SSF53756">
    <property type="entry name" value="UDP-Glycosyltransferase/glycogen phosphorylase"/>
    <property type="match status" value="1"/>
</dbReference>
<dbReference type="EMBL" id="CP043424">
    <property type="protein sequence ID" value="QIW12393.1"/>
    <property type="molecule type" value="Genomic_DNA"/>
</dbReference>
<dbReference type="OrthoDB" id="6190563at2"/>
<dbReference type="RefSeq" id="WP_112870327.1">
    <property type="nucleotide sequence ID" value="NZ_CP021781.1"/>
</dbReference>
<accession>A0A2Z4XZE6</accession>